<proteinExistence type="predicted"/>
<evidence type="ECO:0000313" key="2">
    <source>
        <dbReference type="Proteomes" id="UP000814033"/>
    </source>
</evidence>
<name>A0ACB8SC88_9AGAM</name>
<evidence type="ECO:0000313" key="1">
    <source>
        <dbReference type="EMBL" id="KAI0054124.1"/>
    </source>
</evidence>
<reference evidence="1" key="1">
    <citation type="submission" date="2021-02" db="EMBL/GenBank/DDBJ databases">
        <authorList>
            <consortium name="DOE Joint Genome Institute"/>
            <person name="Ahrendt S."/>
            <person name="Looney B.P."/>
            <person name="Miyauchi S."/>
            <person name="Morin E."/>
            <person name="Drula E."/>
            <person name="Courty P.E."/>
            <person name="Chicoki N."/>
            <person name="Fauchery L."/>
            <person name="Kohler A."/>
            <person name="Kuo A."/>
            <person name="Labutti K."/>
            <person name="Pangilinan J."/>
            <person name="Lipzen A."/>
            <person name="Riley R."/>
            <person name="Andreopoulos W."/>
            <person name="He G."/>
            <person name="Johnson J."/>
            <person name="Barry K.W."/>
            <person name="Grigoriev I.V."/>
            <person name="Nagy L."/>
            <person name="Hibbett D."/>
            <person name="Henrissat B."/>
            <person name="Matheny P.B."/>
            <person name="Labbe J."/>
            <person name="Martin F."/>
        </authorList>
    </citation>
    <scope>NUCLEOTIDE SEQUENCE</scope>
    <source>
        <strain evidence="1">FP105234-sp</strain>
    </source>
</reference>
<protein>
    <submittedName>
        <fullName evidence="1">Carbohydrate esterase family 16 protein</fullName>
    </submittedName>
</protein>
<reference evidence="1" key="2">
    <citation type="journal article" date="2022" name="New Phytol.">
        <title>Evolutionary transition to the ectomycorrhizal habit in the genomes of a hyperdiverse lineage of mushroom-forming fungi.</title>
        <authorList>
            <person name="Looney B."/>
            <person name="Miyauchi S."/>
            <person name="Morin E."/>
            <person name="Drula E."/>
            <person name="Courty P.E."/>
            <person name="Kohler A."/>
            <person name="Kuo A."/>
            <person name="LaButti K."/>
            <person name="Pangilinan J."/>
            <person name="Lipzen A."/>
            <person name="Riley R."/>
            <person name="Andreopoulos W."/>
            <person name="He G."/>
            <person name="Johnson J."/>
            <person name="Nolan M."/>
            <person name="Tritt A."/>
            <person name="Barry K.W."/>
            <person name="Grigoriev I.V."/>
            <person name="Nagy L.G."/>
            <person name="Hibbett D."/>
            <person name="Henrissat B."/>
            <person name="Matheny P.B."/>
            <person name="Labbe J."/>
            <person name="Martin F.M."/>
        </authorList>
    </citation>
    <scope>NUCLEOTIDE SEQUENCE</scope>
    <source>
        <strain evidence="1">FP105234-sp</strain>
    </source>
</reference>
<organism evidence="1 2">
    <name type="scientific">Auriscalpium vulgare</name>
    <dbReference type="NCBI Taxonomy" id="40419"/>
    <lineage>
        <taxon>Eukaryota</taxon>
        <taxon>Fungi</taxon>
        <taxon>Dikarya</taxon>
        <taxon>Basidiomycota</taxon>
        <taxon>Agaricomycotina</taxon>
        <taxon>Agaricomycetes</taxon>
        <taxon>Russulales</taxon>
        <taxon>Auriscalpiaceae</taxon>
        <taxon>Auriscalpium</taxon>
    </lineage>
</organism>
<keyword evidence="2" id="KW-1185">Reference proteome</keyword>
<dbReference type="EMBL" id="MU275838">
    <property type="protein sequence ID" value="KAI0054124.1"/>
    <property type="molecule type" value="Genomic_DNA"/>
</dbReference>
<accession>A0ACB8SC88</accession>
<gene>
    <name evidence="1" type="ORF">FA95DRAFT_1480385</name>
</gene>
<dbReference type="Proteomes" id="UP000814033">
    <property type="component" value="Unassembled WGS sequence"/>
</dbReference>
<sequence length="263" mass="29499">MRQTYVGYLPTRLGGSHWHARRSLERIVVIGDSYSKSSEGQTWVDCLQRQLRKQSGPSEIHNFAFPGATAEEDLSNQLSRFLTMFSKKDSIDGTLAWDSDGTTYFLFLGINDCGNTECDELESIIETLFDALHDLYVKASARNFVLINVPPIDRSPQAVDFESPGEIEKRVKTWNELLQAQATDFAQTTKEATVLIFSSHQLLTEVLEDPLEYDFSEDDPTTEGGGIWMDDLHLTSEVHGILAEQLLKSLLGTPHACNHTEPT</sequence>
<comment type="caution">
    <text evidence="1">The sequence shown here is derived from an EMBL/GenBank/DDBJ whole genome shotgun (WGS) entry which is preliminary data.</text>
</comment>